<dbReference type="EMBL" id="CAJVRL010000079">
    <property type="protein sequence ID" value="CAG8957443.1"/>
    <property type="molecule type" value="Genomic_DNA"/>
</dbReference>
<reference evidence="1" key="1">
    <citation type="submission" date="2021-07" db="EMBL/GenBank/DDBJ databases">
        <authorList>
            <person name="Durling M."/>
        </authorList>
    </citation>
    <scope>NUCLEOTIDE SEQUENCE</scope>
</reference>
<name>A0A9N9PW62_9HELO</name>
<accession>A0A9N9PW62</accession>
<evidence type="ECO:0000313" key="1">
    <source>
        <dbReference type="EMBL" id="CAG8957443.1"/>
    </source>
</evidence>
<evidence type="ECO:0000313" key="2">
    <source>
        <dbReference type="Proteomes" id="UP000696280"/>
    </source>
</evidence>
<dbReference type="OrthoDB" id="3539206at2759"/>
<keyword evidence="2" id="KW-1185">Reference proteome</keyword>
<dbReference type="Proteomes" id="UP000696280">
    <property type="component" value="Unassembled WGS sequence"/>
</dbReference>
<sequence length="119" mass="12957">MERQNGIRTLDLGRVADDAELEGVMVGLVYTSTSLSKPARAPGKGGRVKIKRMEKGVVTVPEEMREGEEKKVDRGVLACVQSAVREVERTRLMEGVLEIPGGVEGNNAGRASFLVYRVD</sequence>
<gene>
    <name evidence="1" type="ORF">HYFRA_00011424</name>
</gene>
<proteinExistence type="predicted"/>
<comment type="caution">
    <text evidence="1">The sequence shown here is derived from an EMBL/GenBank/DDBJ whole genome shotgun (WGS) entry which is preliminary data.</text>
</comment>
<organism evidence="1 2">
    <name type="scientific">Hymenoscyphus fraxineus</name>
    <dbReference type="NCBI Taxonomy" id="746836"/>
    <lineage>
        <taxon>Eukaryota</taxon>
        <taxon>Fungi</taxon>
        <taxon>Dikarya</taxon>
        <taxon>Ascomycota</taxon>
        <taxon>Pezizomycotina</taxon>
        <taxon>Leotiomycetes</taxon>
        <taxon>Helotiales</taxon>
        <taxon>Helotiaceae</taxon>
        <taxon>Hymenoscyphus</taxon>
    </lineage>
</organism>
<protein>
    <submittedName>
        <fullName evidence="1">Uncharacterized protein</fullName>
    </submittedName>
</protein>
<dbReference type="AlphaFoldDB" id="A0A9N9PW62"/>